<proteinExistence type="predicted"/>
<dbReference type="PROSITE" id="PS50883">
    <property type="entry name" value="EAL"/>
    <property type="match status" value="1"/>
</dbReference>
<dbReference type="Gene3D" id="3.30.70.270">
    <property type="match status" value="1"/>
</dbReference>
<evidence type="ECO:0000313" key="4">
    <source>
        <dbReference type="Proteomes" id="UP001570071"/>
    </source>
</evidence>
<dbReference type="CDD" id="cd01948">
    <property type="entry name" value="EAL"/>
    <property type="match status" value="1"/>
</dbReference>
<dbReference type="Proteomes" id="UP001570071">
    <property type="component" value="Unassembled WGS sequence"/>
</dbReference>
<organism evidence="3 4">
    <name type="scientific">Vibrio pomeroyi</name>
    <dbReference type="NCBI Taxonomy" id="198832"/>
    <lineage>
        <taxon>Bacteria</taxon>
        <taxon>Pseudomonadati</taxon>
        <taxon>Pseudomonadota</taxon>
        <taxon>Gammaproteobacteria</taxon>
        <taxon>Vibrionales</taxon>
        <taxon>Vibrionaceae</taxon>
        <taxon>Vibrio</taxon>
    </lineage>
</organism>
<evidence type="ECO:0000259" key="1">
    <source>
        <dbReference type="PROSITE" id="PS50883"/>
    </source>
</evidence>
<name>A0ABV4MR60_9VIBR</name>
<dbReference type="PANTHER" id="PTHR33121:SF70">
    <property type="entry name" value="SIGNALING PROTEIN YKOW"/>
    <property type="match status" value="1"/>
</dbReference>
<evidence type="ECO:0000313" key="3">
    <source>
        <dbReference type="EMBL" id="MEZ8719611.1"/>
    </source>
</evidence>
<dbReference type="PANTHER" id="PTHR33121">
    <property type="entry name" value="CYCLIC DI-GMP PHOSPHODIESTERASE PDEF"/>
    <property type="match status" value="1"/>
</dbReference>
<dbReference type="PROSITE" id="PS50887">
    <property type="entry name" value="GGDEF"/>
    <property type="match status" value="1"/>
</dbReference>
<dbReference type="SUPFAM" id="SSF141868">
    <property type="entry name" value="EAL domain-like"/>
    <property type="match status" value="1"/>
</dbReference>
<dbReference type="InterPro" id="IPR029787">
    <property type="entry name" value="Nucleotide_cyclase"/>
</dbReference>
<evidence type="ECO:0000259" key="2">
    <source>
        <dbReference type="PROSITE" id="PS50887"/>
    </source>
</evidence>
<dbReference type="RefSeq" id="WP_269336823.1">
    <property type="nucleotide sequence ID" value="NZ_JBFSSG010000001.1"/>
</dbReference>
<keyword evidence="4" id="KW-1185">Reference proteome</keyword>
<dbReference type="InterPro" id="IPR035919">
    <property type="entry name" value="EAL_sf"/>
</dbReference>
<dbReference type="InterPro" id="IPR050706">
    <property type="entry name" value="Cyclic-di-GMP_PDE-like"/>
</dbReference>
<reference evidence="3 4" key="1">
    <citation type="journal article" date="2024" name="ISME J.">
        <title>Tailless and filamentous prophages are predominant in marine Vibrio.</title>
        <authorList>
            <person name="Steensen K."/>
            <person name="Seneca J."/>
            <person name="Bartlau N."/>
            <person name="Yu X.A."/>
            <person name="Hussain F.A."/>
            <person name="Polz M.F."/>
        </authorList>
    </citation>
    <scope>NUCLEOTIDE SEQUENCE [LARGE SCALE GENOMIC DNA]</scope>
    <source>
        <strain evidence="3 4">10N.239.312.F12</strain>
    </source>
</reference>
<protein>
    <submittedName>
        <fullName evidence="3">EAL domain-containing protein</fullName>
    </submittedName>
</protein>
<dbReference type="InterPro" id="IPR001633">
    <property type="entry name" value="EAL_dom"/>
</dbReference>
<gene>
    <name evidence="3" type="ORF">AB6D66_00935</name>
</gene>
<comment type="caution">
    <text evidence="3">The sequence shown here is derived from an EMBL/GenBank/DDBJ whole genome shotgun (WGS) entry which is preliminary data.</text>
</comment>
<dbReference type="InterPro" id="IPR000160">
    <property type="entry name" value="GGDEF_dom"/>
</dbReference>
<dbReference type="Pfam" id="PF00563">
    <property type="entry name" value="EAL"/>
    <property type="match status" value="1"/>
</dbReference>
<dbReference type="InterPro" id="IPR043128">
    <property type="entry name" value="Rev_trsase/Diguanyl_cyclase"/>
</dbReference>
<dbReference type="SMART" id="SM00052">
    <property type="entry name" value="EAL"/>
    <property type="match status" value="1"/>
</dbReference>
<dbReference type="Gene3D" id="3.20.20.450">
    <property type="entry name" value="EAL domain"/>
    <property type="match status" value="1"/>
</dbReference>
<sequence length="431" mass="48173">MADGLTSRTDKSANDTGFVLRHFEHDGVLCRREFFDEIDKLISHDKPFQLVMTRMVNQQALNAQFGYIGTEQLIAESLEWLTRVVGKVAGHRNFNLAKIESASFAIVISGRLSNEERSNLLRTLVGTSTDEAFKEILPPANVKLTVGHGLYPDSGRTVNELLSNTEKFLFRHEKIMNQSGESPLCISAFSFGDLTHAVRDEQFELWYQPKVDLINNKVIGVEALVRWRHPEHGVLLPPVFLNWFNALGLMGMLNRWIIDTGFKKCREFINLDHDITVALNLDASSLTDETTVAAIEESRTKYQVPTNKIEFEIIETVEISKGDEKLAALNRLKAKGYQISIDDFGTGVSNISYLTFIPANTIKLDRLFSSNISDERTLALTKAAVQMAKVASVSVVAEGIETEEQSKAMASLGCDVGQGYFYGRPTLNFVL</sequence>
<dbReference type="EMBL" id="JBFSSG010000001">
    <property type="protein sequence ID" value="MEZ8719611.1"/>
    <property type="molecule type" value="Genomic_DNA"/>
</dbReference>
<dbReference type="SUPFAM" id="SSF55073">
    <property type="entry name" value="Nucleotide cyclase"/>
    <property type="match status" value="1"/>
</dbReference>
<feature type="domain" description="GGDEF" evidence="2">
    <location>
        <begin position="46"/>
        <end position="189"/>
    </location>
</feature>
<feature type="domain" description="EAL" evidence="1">
    <location>
        <begin position="187"/>
        <end position="431"/>
    </location>
</feature>
<accession>A0ABV4MR60</accession>